<accession>A0A8C0JK40</accession>
<evidence type="ECO:0000259" key="7">
    <source>
        <dbReference type="Pfam" id="PF00134"/>
    </source>
</evidence>
<dbReference type="GO" id="GO:0051726">
    <property type="term" value="P:regulation of cell cycle"/>
    <property type="evidence" value="ECO:0007669"/>
    <property type="project" value="InterPro"/>
</dbReference>
<protein>
    <submittedName>
        <fullName evidence="8">Cdk5 and Abl enzyme substrate 2</fullName>
    </submittedName>
</protein>
<evidence type="ECO:0000313" key="8">
    <source>
        <dbReference type="Ensembl" id="ENSCAFP00020000955.1"/>
    </source>
</evidence>
<feature type="domain" description="Cyclin N-terminal" evidence="7">
    <location>
        <begin position="122"/>
        <end position="215"/>
    </location>
</feature>
<dbReference type="Pfam" id="PF00134">
    <property type="entry name" value="Cyclin_N"/>
    <property type="match status" value="1"/>
</dbReference>
<name>A0A8C0JK40_CANLU</name>
<comment type="similarity">
    <text evidence="1">Belongs to the cyclin family.</text>
</comment>
<dbReference type="Proteomes" id="UP000694391">
    <property type="component" value="Unplaced"/>
</dbReference>
<dbReference type="InterPro" id="IPR006671">
    <property type="entry name" value="Cyclin_N"/>
</dbReference>
<keyword evidence="5" id="KW-0131">Cell cycle</keyword>
<dbReference type="AlphaFoldDB" id="A0A8C0JK40"/>
<dbReference type="InterPro" id="IPR012388">
    <property type="entry name" value="CABLES1/2"/>
</dbReference>
<dbReference type="GeneTree" id="ENSGT00400000022086"/>
<dbReference type="PANTHER" id="PTHR22896:SF3">
    <property type="entry name" value="CDK5 AND ABL1 ENZYME SUBSTRATE 2"/>
    <property type="match status" value="1"/>
</dbReference>
<dbReference type="Gene3D" id="1.10.472.10">
    <property type="entry name" value="Cyclin-like"/>
    <property type="match status" value="1"/>
</dbReference>
<keyword evidence="9" id="KW-1185">Reference proteome</keyword>
<feature type="region of interest" description="Disordered" evidence="6">
    <location>
        <begin position="1"/>
        <end position="35"/>
    </location>
</feature>
<dbReference type="SUPFAM" id="SSF47954">
    <property type="entry name" value="Cyclin-like"/>
    <property type="match status" value="1"/>
</dbReference>
<keyword evidence="4" id="KW-0195">Cyclin</keyword>
<keyword evidence="3" id="KW-0132">Cell division</keyword>
<evidence type="ECO:0000256" key="6">
    <source>
        <dbReference type="SAM" id="MobiDB-lite"/>
    </source>
</evidence>
<dbReference type="Ensembl" id="ENSCAFT00020001139.1">
    <property type="protein sequence ID" value="ENSCAFP00020000955.1"/>
    <property type="gene ID" value="ENSCAFG00020000888.1"/>
</dbReference>
<reference evidence="8" key="2">
    <citation type="submission" date="2025-09" db="UniProtKB">
        <authorList>
            <consortium name="Ensembl"/>
        </authorList>
    </citation>
    <scope>IDENTIFICATION</scope>
</reference>
<dbReference type="GO" id="GO:0051301">
    <property type="term" value="P:cell division"/>
    <property type="evidence" value="ECO:0007669"/>
    <property type="project" value="UniProtKB-KW"/>
</dbReference>
<evidence type="ECO:0000256" key="3">
    <source>
        <dbReference type="ARBA" id="ARBA00022618"/>
    </source>
</evidence>
<gene>
    <name evidence="8" type="primary">CABLES2</name>
</gene>
<keyword evidence="2" id="KW-0597">Phosphoprotein</keyword>
<sequence length="234" mass="26934">MRTLKGALERPPRPGKGKPCPSTRAAPAGGASMTRPPMPRLWLGCWLPRRTDVGDALEYNPNLLDDPQWPCGKHKRVLIFASYMTTVIEYVKPSDLKKDMNETFREKFPHIKLTLSKIRSLKREMRNLSEECSLEPVTVSMAYVYFEKLVLQGKLNKQNRKLCAGACVLLAAKISSDLRRSEVKQLIDKLEERFRFNRRDLIGFEFTVLVALELALYLPESQVLPHYRRLTQQC</sequence>
<dbReference type="FunFam" id="1.10.472.10:FF:000020">
    <property type="entry name" value="CDK5 and ABL1 enzyme substrate 1"/>
    <property type="match status" value="1"/>
</dbReference>
<evidence type="ECO:0000256" key="1">
    <source>
        <dbReference type="ARBA" id="ARBA00008742"/>
    </source>
</evidence>
<dbReference type="CDD" id="cd20603">
    <property type="entry name" value="CYCLIN_CABLES2"/>
    <property type="match status" value="1"/>
</dbReference>
<organism evidence="8 9">
    <name type="scientific">Canis lupus dingo</name>
    <name type="common">dingo</name>
    <dbReference type="NCBI Taxonomy" id="286419"/>
    <lineage>
        <taxon>Eukaryota</taxon>
        <taxon>Metazoa</taxon>
        <taxon>Chordata</taxon>
        <taxon>Craniata</taxon>
        <taxon>Vertebrata</taxon>
        <taxon>Euteleostomi</taxon>
        <taxon>Mammalia</taxon>
        <taxon>Eutheria</taxon>
        <taxon>Laurasiatheria</taxon>
        <taxon>Carnivora</taxon>
        <taxon>Caniformia</taxon>
        <taxon>Canidae</taxon>
        <taxon>Canis</taxon>
    </lineage>
</organism>
<dbReference type="GO" id="GO:0005829">
    <property type="term" value="C:cytosol"/>
    <property type="evidence" value="ECO:0007669"/>
    <property type="project" value="UniProtKB-ARBA"/>
</dbReference>
<evidence type="ECO:0000256" key="2">
    <source>
        <dbReference type="ARBA" id="ARBA00022553"/>
    </source>
</evidence>
<dbReference type="InterPro" id="IPR036915">
    <property type="entry name" value="Cyclin-like_sf"/>
</dbReference>
<dbReference type="PANTHER" id="PTHR22896">
    <property type="entry name" value="CDK5 AND ABL1 ENZYME SUBSTRATE 1"/>
    <property type="match status" value="1"/>
</dbReference>
<evidence type="ECO:0000256" key="5">
    <source>
        <dbReference type="ARBA" id="ARBA00023306"/>
    </source>
</evidence>
<reference evidence="8" key="1">
    <citation type="submission" date="2025-08" db="UniProtKB">
        <authorList>
            <consortium name="Ensembl"/>
        </authorList>
    </citation>
    <scope>IDENTIFICATION</scope>
</reference>
<evidence type="ECO:0000256" key="4">
    <source>
        <dbReference type="ARBA" id="ARBA00023127"/>
    </source>
</evidence>
<evidence type="ECO:0000313" key="9">
    <source>
        <dbReference type="Proteomes" id="UP000694391"/>
    </source>
</evidence>
<proteinExistence type="inferred from homology"/>